<sequence>MDLCATLPFPRICHRGSKPSEERTLPCTLFKSRSSSFGRIRTHCQKMYVPGFGEASPEKKAANQLHKFFTYIAVRIISAQIQSYNREAYQDLTEFLSKNSLNDGDEFCAKLMRESPRHKSLALRILEVRSAYCKKDFEWDNLRRVASKLMDESNTRLMREYVVETTTATPVESEK</sequence>
<accession>A0ACB9LKE1</accession>
<evidence type="ECO:0000313" key="2">
    <source>
        <dbReference type="Proteomes" id="UP001057402"/>
    </source>
</evidence>
<name>A0ACB9LKE1_9MYRT</name>
<organism evidence="1 2">
    <name type="scientific">Melastoma candidum</name>
    <dbReference type="NCBI Taxonomy" id="119954"/>
    <lineage>
        <taxon>Eukaryota</taxon>
        <taxon>Viridiplantae</taxon>
        <taxon>Streptophyta</taxon>
        <taxon>Embryophyta</taxon>
        <taxon>Tracheophyta</taxon>
        <taxon>Spermatophyta</taxon>
        <taxon>Magnoliopsida</taxon>
        <taxon>eudicotyledons</taxon>
        <taxon>Gunneridae</taxon>
        <taxon>Pentapetalae</taxon>
        <taxon>rosids</taxon>
        <taxon>malvids</taxon>
        <taxon>Myrtales</taxon>
        <taxon>Melastomataceae</taxon>
        <taxon>Melastomatoideae</taxon>
        <taxon>Melastomateae</taxon>
        <taxon>Melastoma</taxon>
    </lineage>
</organism>
<evidence type="ECO:0000313" key="1">
    <source>
        <dbReference type="EMBL" id="KAI4311965.1"/>
    </source>
</evidence>
<protein>
    <submittedName>
        <fullName evidence="1">Uncharacterized protein</fullName>
    </submittedName>
</protein>
<reference evidence="2" key="1">
    <citation type="journal article" date="2023" name="Front. Plant Sci.">
        <title>Chromosomal-level genome assembly of Melastoma candidum provides insights into trichome evolution.</title>
        <authorList>
            <person name="Zhong Y."/>
            <person name="Wu W."/>
            <person name="Sun C."/>
            <person name="Zou P."/>
            <person name="Liu Y."/>
            <person name="Dai S."/>
            <person name="Zhou R."/>
        </authorList>
    </citation>
    <scope>NUCLEOTIDE SEQUENCE [LARGE SCALE GENOMIC DNA]</scope>
</reference>
<comment type="caution">
    <text evidence="1">The sequence shown here is derived from an EMBL/GenBank/DDBJ whole genome shotgun (WGS) entry which is preliminary data.</text>
</comment>
<dbReference type="EMBL" id="CM042890">
    <property type="protein sequence ID" value="KAI4311965.1"/>
    <property type="molecule type" value="Genomic_DNA"/>
</dbReference>
<gene>
    <name evidence="1" type="ORF">MLD38_036826</name>
</gene>
<proteinExistence type="predicted"/>
<dbReference type="Proteomes" id="UP001057402">
    <property type="component" value="Chromosome 11"/>
</dbReference>
<keyword evidence="2" id="KW-1185">Reference proteome</keyword>